<dbReference type="Gene3D" id="3.40.50.300">
    <property type="entry name" value="P-loop containing nucleotide triphosphate hydrolases"/>
    <property type="match status" value="1"/>
</dbReference>
<dbReference type="GO" id="GO:0006897">
    <property type="term" value="P:endocytosis"/>
    <property type="evidence" value="ECO:0007669"/>
    <property type="project" value="TreeGrafter"/>
</dbReference>
<keyword evidence="3" id="KW-1185">Reference proteome</keyword>
<dbReference type="GO" id="GO:0008017">
    <property type="term" value="F:microtubule binding"/>
    <property type="evidence" value="ECO:0007669"/>
    <property type="project" value="TreeGrafter"/>
</dbReference>
<dbReference type="PANTHER" id="PTHR11566:SF21">
    <property type="entry name" value="DYNAMIN RELATED PROTEIN 1, ISOFORM A"/>
    <property type="match status" value="1"/>
</dbReference>
<dbReference type="InterPro" id="IPR022812">
    <property type="entry name" value="Dynamin"/>
</dbReference>
<dbReference type="SUPFAM" id="SSF52540">
    <property type="entry name" value="P-loop containing nucleoside triphosphate hydrolases"/>
    <property type="match status" value="1"/>
</dbReference>
<proteinExistence type="predicted"/>
<dbReference type="InterPro" id="IPR027417">
    <property type="entry name" value="P-loop_NTPase"/>
</dbReference>
<dbReference type="GO" id="GO:0048312">
    <property type="term" value="P:intracellular distribution of mitochondria"/>
    <property type="evidence" value="ECO:0007669"/>
    <property type="project" value="TreeGrafter"/>
</dbReference>
<feature type="non-terminal residue" evidence="2">
    <location>
        <position position="169"/>
    </location>
</feature>
<dbReference type="GO" id="GO:0000266">
    <property type="term" value="P:mitochondrial fission"/>
    <property type="evidence" value="ECO:0007669"/>
    <property type="project" value="TreeGrafter"/>
</dbReference>
<dbReference type="Proteomes" id="UP000248961">
    <property type="component" value="Unassembled WGS sequence"/>
</dbReference>
<protein>
    <recommendedName>
        <fullName evidence="1">Dynamin N-terminal domain-containing protein</fullName>
    </recommendedName>
</protein>
<dbReference type="GO" id="GO:0016020">
    <property type="term" value="C:membrane"/>
    <property type="evidence" value="ECO:0007669"/>
    <property type="project" value="TreeGrafter"/>
</dbReference>
<dbReference type="Pfam" id="PF00350">
    <property type="entry name" value="Dynamin_N"/>
    <property type="match status" value="1"/>
</dbReference>
<organism evidence="2 3">
    <name type="scientific">Aspergillus homomorphus (strain CBS 101889)</name>
    <dbReference type="NCBI Taxonomy" id="1450537"/>
    <lineage>
        <taxon>Eukaryota</taxon>
        <taxon>Fungi</taxon>
        <taxon>Dikarya</taxon>
        <taxon>Ascomycota</taxon>
        <taxon>Pezizomycotina</taxon>
        <taxon>Eurotiomycetes</taxon>
        <taxon>Eurotiomycetidae</taxon>
        <taxon>Eurotiales</taxon>
        <taxon>Aspergillaceae</taxon>
        <taxon>Aspergillus</taxon>
        <taxon>Aspergillus subgen. Circumdati</taxon>
    </lineage>
</organism>
<reference evidence="2 3" key="1">
    <citation type="submission" date="2018-02" db="EMBL/GenBank/DDBJ databases">
        <title>The genomes of Aspergillus section Nigri reveals drivers in fungal speciation.</title>
        <authorList>
            <consortium name="DOE Joint Genome Institute"/>
            <person name="Vesth T.C."/>
            <person name="Nybo J."/>
            <person name="Theobald S."/>
            <person name="Brandl J."/>
            <person name="Frisvad J.C."/>
            <person name="Nielsen K.F."/>
            <person name="Lyhne E.K."/>
            <person name="Kogle M.E."/>
            <person name="Kuo A."/>
            <person name="Riley R."/>
            <person name="Clum A."/>
            <person name="Nolan M."/>
            <person name="Lipzen A."/>
            <person name="Salamov A."/>
            <person name="Henrissat B."/>
            <person name="Wiebenga A."/>
            <person name="De vries R.P."/>
            <person name="Grigoriev I.V."/>
            <person name="Mortensen U.H."/>
            <person name="Andersen M.R."/>
            <person name="Baker S.E."/>
        </authorList>
    </citation>
    <scope>NUCLEOTIDE SEQUENCE [LARGE SCALE GENOMIC DNA]</scope>
    <source>
        <strain evidence="2 3">CBS 101889</strain>
    </source>
</reference>
<dbReference type="GeneID" id="37203845"/>
<dbReference type="AlphaFoldDB" id="A0A395HH26"/>
<dbReference type="PANTHER" id="PTHR11566">
    <property type="entry name" value="DYNAMIN"/>
    <property type="match status" value="1"/>
</dbReference>
<accession>A0A395HH26</accession>
<dbReference type="STRING" id="1450537.A0A395HH26"/>
<dbReference type="GO" id="GO:0005739">
    <property type="term" value="C:mitochondrion"/>
    <property type="evidence" value="ECO:0007669"/>
    <property type="project" value="TreeGrafter"/>
</dbReference>
<dbReference type="PRINTS" id="PR00195">
    <property type="entry name" value="DYNAMIN"/>
</dbReference>
<evidence type="ECO:0000259" key="1">
    <source>
        <dbReference type="Pfam" id="PF00350"/>
    </source>
</evidence>
<dbReference type="GO" id="GO:0016559">
    <property type="term" value="P:peroxisome fission"/>
    <property type="evidence" value="ECO:0007669"/>
    <property type="project" value="TreeGrafter"/>
</dbReference>
<evidence type="ECO:0000313" key="2">
    <source>
        <dbReference type="EMBL" id="RAL06799.1"/>
    </source>
</evidence>
<dbReference type="OrthoDB" id="415706at2759"/>
<evidence type="ECO:0000313" key="3">
    <source>
        <dbReference type="Proteomes" id="UP000248961"/>
    </source>
</evidence>
<name>A0A395HH26_ASPHC</name>
<dbReference type="RefSeq" id="XP_025545953.1">
    <property type="nucleotide sequence ID" value="XM_025699556.1"/>
</dbReference>
<sequence length="169" mass="18295">MMCLCRKSLFSGDQSSGKSSVLEAISGVSFPIKGNICTGFPTELVLRKNSSVGVRLSIVPHQSRSEAEQQSSGSFCEQLDGFDGLPRLIDSARAAMGISTNGKVFSNDLLRVEVSGLDRPHLIIVDLPGFIHSETKQQPAADVQLVQDVDQSFMKEPRSIIIEVNTVTD</sequence>
<dbReference type="InterPro" id="IPR045063">
    <property type="entry name" value="Dynamin_N"/>
</dbReference>
<dbReference type="EMBL" id="KZ824353">
    <property type="protein sequence ID" value="RAL06799.1"/>
    <property type="molecule type" value="Genomic_DNA"/>
</dbReference>
<dbReference type="GO" id="GO:0003924">
    <property type="term" value="F:GTPase activity"/>
    <property type="evidence" value="ECO:0007669"/>
    <property type="project" value="TreeGrafter"/>
</dbReference>
<dbReference type="VEuPathDB" id="FungiDB:BO97DRAFT_465762"/>
<feature type="domain" description="Dynamin N-terminal" evidence="1">
    <location>
        <begin position="11"/>
        <end position="164"/>
    </location>
</feature>
<dbReference type="GO" id="GO:0005874">
    <property type="term" value="C:microtubule"/>
    <property type="evidence" value="ECO:0007669"/>
    <property type="project" value="TreeGrafter"/>
</dbReference>
<gene>
    <name evidence="2" type="ORF">BO97DRAFT_465762</name>
</gene>